<dbReference type="Proteomes" id="UP000054144">
    <property type="component" value="Unassembled WGS sequence"/>
</dbReference>
<evidence type="ECO:0000259" key="1">
    <source>
        <dbReference type="PROSITE" id="PS50177"/>
    </source>
</evidence>
<sequence length="168" mass="18723">PHSIELANRAAEGFVKVYYAAYDSKNRLADMPQFYRPSSSLVWNGTAFRGPDGLRDLLSRMPPTTHDVQSHDCQPVPNTSPPQLLVTVTGQVTHGKGPEGNPKHVRPKEIEGHPRVFHQTFMLVADPEAPVVKPGEVANNCARPWFCRFLFHLAFPSLCYCSNYPPAD</sequence>
<dbReference type="PROSITE" id="PS50177">
    <property type="entry name" value="NTF2_DOMAIN"/>
    <property type="match status" value="1"/>
</dbReference>
<dbReference type="InterPro" id="IPR032710">
    <property type="entry name" value="NTF2-like_dom_sf"/>
</dbReference>
<accession>A0A0D7AL26</accession>
<evidence type="ECO:0000313" key="3">
    <source>
        <dbReference type="Proteomes" id="UP000054144"/>
    </source>
</evidence>
<dbReference type="InterPro" id="IPR002075">
    <property type="entry name" value="NTF2_dom"/>
</dbReference>
<evidence type="ECO:0000313" key="2">
    <source>
        <dbReference type="EMBL" id="KIY52006.1"/>
    </source>
</evidence>
<dbReference type="EMBL" id="KN881646">
    <property type="protein sequence ID" value="KIY52006.1"/>
    <property type="molecule type" value="Genomic_DNA"/>
</dbReference>
<dbReference type="PANTHER" id="PTHR12612">
    <property type="entry name" value="NUCLEAR TRANSPORT FACTOR 2"/>
    <property type="match status" value="1"/>
</dbReference>
<proteinExistence type="predicted"/>
<feature type="domain" description="NTF2" evidence="1">
    <location>
        <begin position="10"/>
        <end position="144"/>
    </location>
</feature>
<dbReference type="AlphaFoldDB" id="A0A0D7AL26"/>
<feature type="non-terminal residue" evidence="2">
    <location>
        <position position="1"/>
    </location>
</feature>
<dbReference type="CDD" id="cd00780">
    <property type="entry name" value="NTF2"/>
    <property type="match status" value="1"/>
</dbReference>
<gene>
    <name evidence="2" type="ORF">FISHEDRAFT_36069</name>
</gene>
<dbReference type="SUPFAM" id="SSF54427">
    <property type="entry name" value="NTF2-like"/>
    <property type="match status" value="1"/>
</dbReference>
<name>A0A0D7AL26_9AGAR</name>
<dbReference type="Gene3D" id="3.10.450.50">
    <property type="match status" value="1"/>
</dbReference>
<dbReference type="GO" id="GO:0006913">
    <property type="term" value="P:nucleocytoplasmic transport"/>
    <property type="evidence" value="ECO:0007669"/>
    <property type="project" value="InterPro"/>
</dbReference>
<dbReference type="InterPro" id="IPR045875">
    <property type="entry name" value="NTF2"/>
</dbReference>
<keyword evidence="3" id="KW-1185">Reference proteome</keyword>
<reference evidence="2 3" key="1">
    <citation type="journal article" date="2015" name="Fungal Genet. Biol.">
        <title>Evolution of novel wood decay mechanisms in Agaricales revealed by the genome sequences of Fistulina hepatica and Cylindrobasidium torrendii.</title>
        <authorList>
            <person name="Floudas D."/>
            <person name="Held B.W."/>
            <person name="Riley R."/>
            <person name="Nagy L.G."/>
            <person name="Koehler G."/>
            <person name="Ransdell A.S."/>
            <person name="Younus H."/>
            <person name="Chow J."/>
            <person name="Chiniquy J."/>
            <person name="Lipzen A."/>
            <person name="Tritt A."/>
            <person name="Sun H."/>
            <person name="Haridas S."/>
            <person name="LaButti K."/>
            <person name="Ohm R.A."/>
            <person name="Kues U."/>
            <person name="Blanchette R.A."/>
            <person name="Grigoriev I.V."/>
            <person name="Minto R.E."/>
            <person name="Hibbett D.S."/>
        </authorList>
    </citation>
    <scope>NUCLEOTIDE SEQUENCE [LARGE SCALE GENOMIC DNA]</scope>
    <source>
        <strain evidence="2 3">ATCC 64428</strain>
    </source>
</reference>
<protein>
    <submittedName>
        <fullName evidence="2">NTF2-like protein</fullName>
    </submittedName>
</protein>
<dbReference type="InterPro" id="IPR018222">
    <property type="entry name" value="Nuclear_transport_factor_2_euk"/>
</dbReference>
<organism evidence="2 3">
    <name type="scientific">Fistulina hepatica ATCC 64428</name>
    <dbReference type="NCBI Taxonomy" id="1128425"/>
    <lineage>
        <taxon>Eukaryota</taxon>
        <taxon>Fungi</taxon>
        <taxon>Dikarya</taxon>
        <taxon>Basidiomycota</taxon>
        <taxon>Agaricomycotina</taxon>
        <taxon>Agaricomycetes</taxon>
        <taxon>Agaricomycetidae</taxon>
        <taxon>Agaricales</taxon>
        <taxon>Fistulinaceae</taxon>
        <taxon>Fistulina</taxon>
    </lineage>
</organism>
<dbReference type="OrthoDB" id="25408at2759"/>
<dbReference type="Pfam" id="PF02136">
    <property type="entry name" value="NTF2"/>
    <property type="match status" value="1"/>
</dbReference>